<dbReference type="Gene3D" id="1.10.630.10">
    <property type="entry name" value="Cytochrome P450"/>
    <property type="match status" value="1"/>
</dbReference>
<protein>
    <recommendedName>
        <fullName evidence="10">Cytochrome P450</fullName>
    </recommendedName>
</protein>
<proteinExistence type="inferred from homology"/>
<keyword evidence="3 6" id="KW-0560">Oxidoreductase</keyword>
<dbReference type="Pfam" id="PF00067">
    <property type="entry name" value="p450"/>
    <property type="match status" value="1"/>
</dbReference>
<accession>A0A8H3I759</accession>
<evidence type="ECO:0000256" key="6">
    <source>
        <dbReference type="RuleBase" id="RU000461"/>
    </source>
</evidence>
<dbReference type="PRINTS" id="PR00385">
    <property type="entry name" value="P450"/>
</dbReference>
<gene>
    <name evidence="8" type="ORF">ALECFALPRED_003323</name>
</gene>
<dbReference type="GO" id="GO:0005506">
    <property type="term" value="F:iron ion binding"/>
    <property type="evidence" value="ECO:0007669"/>
    <property type="project" value="InterPro"/>
</dbReference>
<evidence type="ECO:0000313" key="9">
    <source>
        <dbReference type="Proteomes" id="UP000664203"/>
    </source>
</evidence>
<evidence type="ECO:0000256" key="5">
    <source>
        <dbReference type="PIRSR" id="PIRSR602401-1"/>
    </source>
</evidence>
<dbReference type="PRINTS" id="PR00463">
    <property type="entry name" value="EP450I"/>
</dbReference>
<dbReference type="PROSITE" id="PS00086">
    <property type="entry name" value="CYTOCHROME_P450"/>
    <property type="match status" value="1"/>
</dbReference>
<feature type="binding site" description="axial binding residue" evidence="5">
    <location>
        <position position="486"/>
    </location>
    <ligand>
        <name>heme</name>
        <dbReference type="ChEBI" id="CHEBI:30413"/>
    </ligand>
    <ligandPart>
        <name>Fe</name>
        <dbReference type="ChEBI" id="CHEBI:18248"/>
    </ligandPart>
</feature>
<dbReference type="CDD" id="cd11060">
    <property type="entry name" value="CYP57A1-like"/>
    <property type="match status" value="1"/>
</dbReference>
<keyword evidence="2 5" id="KW-0479">Metal-binding</keyword>
<organism evidence="8 9">
    <name type="scientific">Alectoria fallacina</name>
    <dbReference type="NCBI Taxonomy" id="1903189"/>
    <lineage>
        <taxon>Eukaryota</taxon>
        <taxon>Fungi</taxon>
        <taxon>Dikarya</taxon>
        <taxon>Ascomycota</taxon>
        <taxon>Pezizomycotina</taxon>
        <taxon>Lecanoromycetes</taxon>
        <taxon>OSLEUM clade</taxon>
        <taxon>Lecanoromycetidae</taxon>
        <taxon>Lecanorales</taxon>
        <taxon>Lecanorineae</taxon>
        <taxon>Parmeliaceae</taxon>
        <taxon>Alectoria</taxon>
    </lineage>
</organism>
<keyword evidence="7" id="KW-0732">Signal</keyword>
<feature type="signal peptide" evidence="7">
    <location>
        <begin position="1"/>
        <end position="16"/>
    </location>
</feature>
<dbReference type="InterPro" id="IPR050121">
    <property type="entry name" value="Cytochrome_P450_monoxygenase"/>
</dbReference>
<dbReference type="AlphaFoldDB" id="A0A8H3I759"/>
<evidence type="ECO:0000256" key="3">
    <source>
        <dbReference type="ARBA" id="ARBA00023002"/>
    </source>
</evidence>
<evidence type="ECO:0000256" key="7">
    <source>
        <dbReference type="SAM" id="SignalP"/>
    </source>
</evidence>
<dbReference type="SUPFAM" id="SSF48264">
    <property type="entry name" value="Cytochrome P450"/>
    <property type="match status" value="1"/>
</dbReference>
<dbReference type="FunFam" id="1.10.630.10:FF:000050">
    <property type="entry name" value="Cytochrome P450 monooxygenase"/>
    <property type="match status" value="1"/>
</dbReference>
<dbReference type="PANTHER" id="PTHR24305:SF235">
    <property type="entry name" value="CYTOCHROME P450 MONOOXYGENASE APDB-RELATED"/>
    <property type="match status" value="1"/>
</dbReference>
<comment type="cofactor">
    <cofactor evidence="1 5">
        <name>heme</name>
        <dbReference type="ChEBI" id="CHEBI:30413"/>
    </cofactor>
</comment>
<dbReference type="GO" id="GO:0020037">
    <property type="term" value="F:heme binding"/>
    <property type="evidence" value="ECO:0007669"/>
    <property type="project" value="InterPro"/>
</dbReference>
<dbReference type="PANTHER" id="PTHR24305">
    <property type="entry name" value="CYTOCHROME P450"/>
    <property type="match status" value="1"/>
</dbReference>
<feature type="chain" id="PRO_5034500274" description="Cytochrome P450" evidence="7">
    <location>
        <begin position="17"/>
        <end position="526"/>
    </location>
</feature>
<dbReference type="OrthoDB" id="3934656at2759"/>
<dbReference type="InterPro" id="IPR036396">
    <property type="entry name" value="Cyt_P450_sf"/>
</dbReference>
<comment type="similarity">
    <text evidence="6">Belongs to the cytochrome P450 family.</text>
</comment>
<evidence type="ECO:0000313" key="8">
    <source>
        <dbReference type="EMBL" id="CAF9907418.1"/>
    </source>
</evidence>
<dbReference type="EMBL" id="CAJPDR010000021">
    <property type="protein sequence ID" value="CAF9907418.1"/>
    <property type="molecule type" value="Genomic_DNA"/>
</dbReference>
<evidence type="ECO:0000256" key="2">
    <source>
        <dbReference type="ARBA" id="ARBA00022723"/>
    </source>
</evidence>
<dbReference type="GO" id="GO:0004497">
    <property type="term" value="F:monooxygenase activity"/>
    <property type="evidence" value="ECO:0007669"/>
    <property type="project" value="UniProtKB-KW"/>
</dbReference>
<dbReference type="InterPro" id="IPR002401">
    <property type="entry name" value="Cyt_P450_E_grp-I"/>
</dbReference>
<comment type="caution">
    <text evidence="8">The sequence shown here is derived from an EMBL/GenBank/DDBJ whole genome shotgun (WGS) entry which is preliminary data.</text>
</comment>
<dbReference type="InterPro" id="IPR001128">
    <property type="entry name" value="Cyt_P450"/>
</dbReference>
<keyword evidence="4 5" id="KW-0408">Iron</keyword>
<keyword evidence="6" id="KW-0503">Monooxygenase</keyword>
<evidence type="ECO:0000256" key="1">
    <source>
        <dbReference type="ARBA" id="ARBA00001971"/>
    </source>
</evidence>
<sequence length="526" mass="59871">MLYNFLLLPAIYLAVSEKMELSGHVTSLPLWSLLSQKGTIIICFVLGSSLLWLLPSYVRLRHVPGPFLASLTNLPRLLWVYNNDAGDKHTVLHRKYGPLVRFGPNMLSVSAPSEIGTIYDIHGKFPKSDFYRVLSFYVKGNAIPGLFATQDRRIHNLLRRPIAGIYSMTNLMSYEPMIDSTIHCFFEQLDQRFVQTSQVCELDVWLQLFAFDVIGSITFSKRLGFLEQGRDIDRIMENSWRYFRVAAVISQMPWLDYIWTKNPILQRLRKAKTNPIVAFASARRKERAIEAEKGSDVIDTDNEKGVQRLKNKDFLTRFLEVESRDPATPPWAVSAWSTSNITAGSDTTAILLRTIFYNLLKHPHSLAKLRQEIDITPGLDTELVTWTQSLTLPYLGACIKEAGRVHPPLGLPYERVVPPEGATICGQRIPGGTVVGMSPWATHRDYDTFGTDSDLWRPERWIEANESKRRQMENALLTFGAGNRSCIGKHISFLEISKLLPSLVRKFDVRLPLLFSFRLAILKSLE</sequence>
<evidence type="ECO:0008006" key="10">
    <source>
        <dbReference type="Google" id="ProtNLM"/>
    </source>
</evidence>
<dbReference type="Proteomes" id="UP000664203">
    <property type="component" value="Unassembled WGS sequence"/>
</dbReference>
<keyword evidence="5 6" id="KW-0349">Heme</keyword>
<evidence type="ECO:0000256" key="4">
    <source>
        <dbReference type="ARBA" id="ARBA00023004"/>
    </source>
</evidence>
<keyword evidence="9" id="KW-1185">Reference proteome</keyword>
<reference evidence="8" key="1">
    <citation type="submission" date="2021-03" db="EMBL/GenBank/DDBJ databases">
        <authorList>
            <person name="Tagirdzhanova G."/>
        </authorList>
    </citation>
    <scope>NUCLEOTIDE SEQUENCE</scope>
</reference>
<dbReference type="InterPro" id="IPR017972">
    <property type="entry name" value="Cyt_P450_CS"/>
</dbReference>
<name>A0A8H3I759_9LECA</name>
<dbReference type="GO" id="GO:0044550">
    <property type="term" value="P:secondary metabolite biosynthetic process"/>
    <property type="evidence" value="ECO:0007669"/>
    <property type="project" value="UniProtKB-ARBA"/>
</dbReference>
<dbReference type="GO" id="GO:0016705">
    <property type="term" value="F:oxidoreductase activity, acting on paired donors, with incorporation or reduction of molecular oxygen"/>
    <property type="evidence" value="ECO:0007669"/>
    <property type="project" value="InterPro"/>
</dbReference>